<dbReference type="RefSeq" id="WP_091978595.1">
    <property type="nucleotide sequence ID" value="NZ_FOLO01000001.1"/>
</dbReference>
<evidence type="ECO:0000313" key="3">
    <source>
        <dbReference type="Proteomes" id="UP000198862"/>
    </source>
</evidence>
<dbReference type="STRING" id="1123010.SAMN02745724_00014"/>
<sequence length="295" mass="32100">MLKHNPFLFAKLSLRKNSSLKVRPSGFTLVELILVIIILGVVGIATTQYLSLGAQIYADATERDEAVAQSRFMLARLTRELRHATPNSVRLSCSAGCTSNGEQCLEFTPFKASTIYTGNITQNSFVVVNPADAVSLNDLLSIYALTADDVYNLSKTGKKVSQLTAKTAVTAGNPTSSWTVDNAFTVESPTKRVFVLSQPVSFCIEGSKLYRYDNYGFAAGPTYSQSTPSGNNKINGKQGILLGQFIQNNIATTPFFNYGSASLTRNSVVNIRSEMGFNNTETVSFNHEIHLPNVP</sequence>
<feature type="transmembrane region" description="Helical" evidence="1">
    <location>
        <begin position="25"/>
        <end position="45"/>
    </location>
</feature>
<dbReference type="PROSITE" id="PS00409">
    <property type="entry name" value="PROKAR_NTER_METHYL"/>
    <property type="match status" value="1"/>
</dbReference>
<evidence type="ECO:0000313" key="2">
    <source>
        <dbReference type="EMBL" id="SFB77414.1"/>
    </source>
</evidence>
<dbReference type="InterPro" id="IPR012902">
    <property type="entry name" value="N_methyl_site"/>
</dbReference>
<dbReference type="AlphaFoldDB" id="A0A1I1DRE7"/>
<name>A0A1I1DRE7_9GAMM</name>
<proteinExistence type="predicted"/>
<dbReference type="EMBL" id="FOLO01000001">
    <property type="protein sequence ID" value="SFB77414.1"/>
    <property type="molecule type" value="Genomic_DNA"/>
</dbReference>
<evidence type="ECO:0000256" key="1">
    <source>
        <dbReference type="SAM" id="Phobius"/>
    </source>
</evidence>
<dbReference type="NCBIfam" id="TIGR02532">
    <property type="entry name" value="IV_pilin_GFxxxE"/>
    <property type="match status" value="1"/>
</dbReference>
<gene>
    <name evidence="2" type="ORF">SAMN02745724_00014</name>
</gene>
<keyword evidence="1" id="KW-1133">Transmembrane helix</keyword>
<organism evidence="2 3">
    <name type="scientific">Pseudoalteromonas denitrificans DSM 6059</name>
    <dbReference type="NCBI Taxonomy" id="1123010"/>
    <lineage>
        <taxon>Bacteria</taxon>
        <taxon>Pseudomonadati</taxon>
        <taxon>Pseudomonadota</taxon>
        <taxon>Gammaproteobacteria</taxon>
        <taxon>Alteromonadales</taxon>
        <taxon>Pseudoalteromonadaceae</taxon>
        <taxon>Pseudoalteromonas</taxon>
    </lineage>
</organism>
<dbReference type="OrthoDB" id="9788802at2"/>
<keyword evidence="1" id="KW-0472">Membrane</keyword>
<protein>
    <submittedName>
        <fullName evidence="2">MSHA biogenesis protein MshO</fullName>
    </submittedName>
</protein>
<keyword evidence="1" id="KW-0812">Transmembrane</keyword>
<keyword evidence="3" id="KW-1185">Reference proteome</keyword>
<accession>A0A1I1DRE7</accession>
<dbReference type="Pfam" id="PF07963">
    <property type="entry name" value="N_methyl"/>
    <property type="match status" value="1"/>
</dbReference>
<reference evidence="2 3" key="1">
    <citation type="submission" date="2016-10" db="EMBL/GenBank/DDBJ databases">
        <authorList>
            <person name="de Groot N.N."/>
        </authorList>
    </citation>
    <scope>NUCLEOTIDE SEQUENCE [LARGE SCALE GENOMIC DNA]</scope>
    <source>
        <strain evidence="2 3">DSM 6059</strain>
    </source>
</reference>
<dbReference type="Proteomes" id="UP000198862">
    <property type="component" value="Unassembled WGS sequence"/>
</dbReference>